<feature type="chain" id="PRO_5038370202" evidence="1">
    <location>
        <begin position="28"/>
        <end position="288"/>
    </location>
</feature>
<dbReference type="Pfam" id="PF01674">
    <property type="entry name" value="Lipase_2"/>
    <property type="match status" value="1"/>
</dbReference>
<keyword evidence="1" id="KW-0732">Signal</keyword>
<dbReference type="PANTHER" id="PTHR32015:SF1">
    <property type="entry name" value="LIPASE"/>
    <property type="match status" value="1"/>
</dbReference>
<name>A0A3N5A1U1_9MICO</name>
<dbReference type="SUPFAM" id="SSF53474">
    <property type="entry name" value="alpha/beta-Hydrolases"/>
    <property type="match status" value="1"/>
</dbReference>
<dbReference type="GO" id="GO:0016042">
    <property type="term" value="P:lipid catabolic process"/>
    <property type="evidence" value="ECO:0007669"/>
    <property type="project" value="InterPro"/>
</dbReference>
<proteinExistence type="predicted"/>
<dbReference type="PROSITE" id="PS51318">
    <property type="entry name" value="TAT"/>
    <property type="match status" value="1"/>
</dbReference>
<evidence type="ECO:0000256" key="1">
    <source>
        <dbReference type="SAM" id="SignalP"/>
    </source>
</evidence>
<feature type="signal peptide" evidence="1">
    <location>
        <begin position="1"/>
        <end position="27"/>
    </location>
</feature>
<dbReference type="Gene3D" id="3.40.50.1820">
    <property type="entry name" value="alpha/beta hydrolase"/>
    <property type="match status" value="1"/>
</dbReference>
<keyword evidence="3" id="KW-1185">Reference proteome</keyword>
<comment type="caution">
    <text evidence="2">The sequence shown here is derived from an EMBL/GenBank/DDBJ whole genome shotgun (WGS) entry which is preliminary data.</text>
</comment>
<reference evidence="2 3" key="1">
    <citation type="submission" date="2018-11" db="EMBL/GenBank/DDBJ databases">
        <title>Sequencing the genomes of 1000 actinobacteria strains.</title>
        <authorList>
            <person name="Klenk H.-P."/>
        </authorList>
    </citation>
    <scope>NUCLEOTIDE SEQUENCE [LARGE SCALE GENOMIC DNA]</scope>
    <source>
        <strain evidence="2 3">DSM 14418</strain>
    </source>
</reference>
<dbReference type="EMBL" id="RKRA01000001">
    <property type="protein sequence ID" value="RPF27325.1"/>
    <property type="molecule type" value="Genomic_DNA"/>
</dbReference>
<evidence type="ECO:0000313" key="3">
    <source>
        <dbReference type="Proteomes" id="UP000280726"/>
    </source>
</evidence>
<dbReference type="InterPro" id="IPR029058">
    <property type="entry name" value="AB_hydrolase_fold"/>
</dbReference>
<evidence type="ECO:0000313" key="2">
    <source>
        <dbReference type="EMBL" id="RPF27325.1"/>
    </source>
</evidence>
<accession>A0A3N5A1U1</accession>
<dbReference type="PANTHER" id="PTHR32015">
    <property type="entry name" value="FASTING INDUCED LIPASE"/>
    <property type="match status" value="1"/>
</dbReference>
<dbReference type="InterPro" id="IPR006311">
    <property type="entry name" value="TAT_signal"/>
</dbReference>
<dbReference type="AlphaFoldDB" id="A0A3N5A1U1"/>
<dbReference type="InterPro" id="IPR002918">
    <property type="entry name" value="Lipase_EstA/Esterase_EstB"/>
</dbReference>
<gene>
    <name evidence="2" type="ORF">EDD32_1805</name>
</gene>
<dbReference type="OrthoDB" id="8871309at2"/>
<dbReference type="GO" id="GO:0016298">
    <property type="term" value="F:lipase activity"/>
    <property type="evidence" value="ECO:0007669"/>
    <property type="project" value="TreeGrafter"/>
</dbReference>
<protein>
    <submittedName>
        <fullName evidence="2">Triacylglycerol lipase</fullName>
    </submittedName>
</protein>
<dbReference type="RefSeq" id="WP_123916785.1">
    <property type="nucleotide sequence ID" value="NZ_RKRA01000001.1"/>
</dbReference>
<sequence length="288" mass="30033">MRSTRRTKSLGAALAVAATALAGAVAAAAPAGGAVTDVPPPGANDWSCAPSPEHPEPVVLVHGTFENMLKNWSTLAPYLQQEGYCVYALNYGNDATGPVADSARELAPFVDAVLGATGARKVDIVGHSQGGMMPRYYMHLLGGAKKVDDLVGIAPSSHGTQGLIVALDGEIVTTASTVDNPACPACQDQLAGSEFMQTLNADGDTVRGPDYTVISTRYDEVVTPYESQFLDGPADQVTNILIQDKCPLDPIEHDQTPNDPVVHQLVLNALETDGPADPAYQPSCVPVG</sequence>
<organism evidence="2 3">
    <name type="scientific">Georgenia muralis</name>
    <dbReference type="NCBI Taxonomy" id="154117"/>
    <lineage>
        <taxon>Bacteria</taxon>
        <taxon>Bacillati</taxon>
        <taxon>Actinomycetota</taxon>
        <taxon>Actinomycetes</taxon>
        <taxon>Micrococcales</taxon>
        <taxon>Bogoriellaceae</taxon>
        <taxon>Georgenia</taxon>
    </lineage>
</organism>
<dbReference type="Proteomes" id="UP000280726">
    <property type="component" value="Unassembled WGS sequence"/>
</dbReference>